<keyword evidence="2" id="KW-1185">Reference proteome</keyword>
<reference evidence="1 2" key="1">
    <citation type="submission" date="2023-12" db="EMBL/GenBank/DDBJ databases">
        <title>Baltic Sea Cyanobacteria.</title>
        <authorList>
            <person name="Delbaje E."/>
            <person name="Fewer D.P."/>
            <person name="Shishido T.K."/>
        </authorList>
    </citation>
    <scope>NUCLEOTIDE SEQUENCE [LARGE SCALE GENOMIC DNA]</scope>
    <source>
        <strain evidence="1 2">UHCC 0060</strain>
    </source>
</reference>
<evidence type="ECO:0000313" key="2">
    <source>
        <dbReference type="Proteomes" id="UP001303285"/>
    </source>
</evidence>
<sequence>MVLEFAVQVAGFKGDFSGFERSLLLAFVICLPDPSRNETDNLLSYQIT</sequence>
<dbReference type="GeneID" id="78019964"/>
<proteinExistence type="predicted"/>
<evidence type="ECO:0000313" key="1">
    <source>
        <dbReference type="EMBL" id="MEA5609323.1"/>
    </source>
</evidence>
<dbReference type="RefSeq" id="WP_158442622.1">
    <property type="nucleotide sequence ID" value="NZ_JAYGHK010000047.1"/>
</dbReference>
<comment type="caution">
    <text evidence="1">The sequence shown here is derived from an EMBL/GenBank/DDBJ whole genome shotgun (WGS) entry which is preliminary data.</text>
</comment>
<dbReference type="EMBL" id="JAYGHK010000047">
    <property type="protein sequence ID" value="MEA5609323.1"/>
    <property type="molecule type" value="Genomic_DNA"/>
</dbReference>
<gene>
    <name evidence="1" type="ORF">VB695_14840</name>
</gene>
<organism evidence="1 2">
    <name type="scientific">Nodularia spumigena UHCC 0060</name>
    <dbReference type="NCBI Taxonomy" id="3110300"/>
    <lineage>
        <taxon>Bacteria</taxon>
        <taxon>Bacillati</taxon>
        <taxon>Cyanobacteriota</taxon>
        <taxon>Cyanophyceae</taxon>
        <taxon>Nostocales</taxon>
        <taxon>Nodulariaceae</taxon>
        <taxon>Nodularia</taxon>
    </lineage>
</organism>
<protein>
    <submittedName>
        <fullName evidence="1">Uncharacterized protein</fullName>
    </submittedName>
</protein>
<accession>A0ABU5USN5</accession>
<dbReference type="Proteomes" id="UP001303285">
    <property type="component" value="Unassembled WGS sequence"/>
</dbReference>
<name>A0ABU5USN5_NODSP</name>